<feature type="transmembrane region" description="Helical" evidence="1">
    <location>
        <begin position="393"/>
        <end position="413"/>
    </location>
</feature>
<accession>A0AA97LWD3</accession>
<dbReference type="Gene3D" id="3.60.10.10">
    <property type="entry name" value="Endonuclease/exonuclease/phosphatase"/>
    <property type="match status" value="1"/>
</dbReference>
<dbReference type="GO" id="GO:0016020">
    <property type="term" value="C:membrane"/>
    <property type="evidence" value="ECO:0007669"/>
    <property type="project" value="GOC"/>
</dbReference>
<dbReference type="SUPFAM" id="SSF56219">
    <property type="entry name" value="DNase I-like"/>
    <property type="match status" value="1"/>
</dbReference>
<keyword evidence="3" id="KW-0540">Nuclease</keyword>
<keyword evidence="4" id="KW-1185">Reference proteome</keyword>
<keyword evidence="3" id="KW-0255">Endonuclease</keyword>
<evidence type="ECO:0000313" key="4">
    <source>
        <dbReference type="Proteomes" id="UP000265719"/>
    </source>
</evidence>
<dbReference type="GO" id="GO:0006506">
    <property type="term" value="P:GPI anchor biosynthetic process"/>
    <property type="evidence" value="ECO:0007669"/>
    <property type="project" value="TreeGrafter"/>
</dbReference>
<evidence type="ECO:0000259" key="2">
    <source>
        <dbReference type="Pfam" id="PF03372"/>
    </source>
</evidence>
<dbReference type="InterPro" id="IPR036691">
    <property type="entry name" value="Endo/exonu/phosph_ase_sf"/>
</dbReference>
<dbReference type="EMBL" id="CP063196">
    <property type="protein sequence ID" value="UOE19213.1"/>
    <property type="molecule type" value="Genomic_DNA"/>
</dbReference>
<sequence>MSAPTGPTDRGFLPALTIGGGLWLLLDVLRVWLPSLITVFGQAGTTPPQAVGLFALGWFLAPLPVLFLRSLLAGGAAEDTEDRIPRLPLDVWFAIALGGVRLLLQAAGGEQLQLYAASAGVLIGLAWLATVAARARRSLLRGFALGLALSTLTHAALGTYAAVWRPGMLGWGIVGAQVALFWWTLTRTPRLTRRDFDGQAADPVLCFLLLPALLIAGVLTASPARAEAAVGWPDGWAAVVVAVAVAMGYVLSGASATPGRTPIVPGTALVAAVAVAAFGTVEDGGVPGLPPFFAVIAQAVGALALIACLAWADWPGSRGRAPRPGRAGPAVLLGGLVFLGGLFGYYAGYDLGYRADAVLVAVAVLITATAAVHGRRKDRDSGSRVRHPAVHRWPGAVVAAAGTAAAVFLLPFVTVPAAATPFPAAAAGGADEELRVVAYNLRMGYDTAGTYDIEGVATAIQRVDPDVVLLSEVDRGWFLNGGQDVLGVLSDALDMEAVFAPAADQVWGDAVLTRLPIVETVGHRLRSYGAPIGAQALSVVVEHEDTEIEVISTHLQPPADREPTMQAADLADIVIERAGLGRPIVVGGDLNFAPNGAAWREMERAGLYDALFRIRPAPTFPADRPELEIDHILTTEGLVREQAAALPVTHSDHLPVMAVLRLDRPTVYGT</sequence>
<evidence type="ECO:0000313" key="3">
    <source>
        <dbReference type="EMBL" id="UOE19213.1"/>
    </source>
</evidence>
<organism evidence="3 4">
    <name type="scientific">Thermobifida halotolerans</name>
    <dbReference type="NCBI Taxonomy" id="483545"/>
    <lineage>
        <taxon>Bacteria</taxon>
        <taxon>Bacillati</taxon>
        <taxon>Actinomycetota</taxon>
        <taxon>Actinomycetes</taxon>
        <taxon>Streptosporangiales</taxon>
        <taxon>Nocardiopsidaceae</taxon>
        <taxon>Thermobifida</taxon>
    </lineage>
</organism>
<feature type="transmembrane region" description="Helical" evidence="1">
    <location>
        <begin position="205"/>
        <end position="224"/>
    </location>
</feature>
<gene>
    <name evidence="3" type="ORF">NI17_021090</name>
</gene>
<feature type="transmembrane region" description="Helical" evidence="1">
    <location>
        <begin position="236"/>
        <end position="256"/>
    </location>
</feature>
<feature type="transmembrane region" description="Helical" evidence="1">
    <location>
        <begin position="168"/>
        <end position="185"/>
    </location>
</feature>
<feature type="transmembrane region" description="Helical" evidence="1">
    <location>
        <begin position="263"/>
        <end position="281"/>
    </location>
</feature>
<dbReference type="PANTHER" id="PTHR14859:SF1">
    <property type="entry name" value="PGAP2-INTERACTING PROTEIN"/>
    <property type="match status" value="1"/>
</dbReference>
<proteinExistence type="predicted"/>
<keyword evidence="1" id="KW-0472">Membrane</keyword>
<dbReference type="Pfam" id="PF03372">
    <property type="entry name" value="Exo_endo_phos"/>
    <property type="match status" value="1"/>
</dbReference>
<dbReference type="AlphaFoldDB" id="A0AA97LWD3"/>
<feature type="transmembrane region" description="Helical" evidence="1">
    <location>
        <begin position="142"/>
        <end position="162"/>
    </location>
</feature>
<dbReference type="InterPro" id="IPR051916">
    <property type="entry name" value="GPI-anchor_lipid_remodeler"/>
</dbReference>
<feature type="transmembrane region" description="Helical" evidence="1">
    <location>
        <begin position="89"/>
        <end position="108"/>
    </location>
</feature>
<name>A0AA97LWD3_9ACTN</name>
<feature type="transmembrane region" description="Helical" evidence="1">
    <location>
        <begin position="326"/>
        <end position="347"/>
    </location>
</feature>
<dbReference type="Proteomes" id="UP000265719">
    <property type="component" value="Chromosome"/>
</dbReference>
<feature type="transmembrane region" description="Helical" evidence="1">
    <location>
        <begin position="353"/>
        <end position="372"/>
    </location>
</feature>
<protein>
    <submittedName>
        <fullName evidence="3">Endonuclease/exonuclease/phosphatase family protein</fullName>
    </submittedName>
</protein>
<dbReference type="InterPro" id="IPR005135">
    <property type="entry name" value="Endo/exonuclease/phosphatase"/>
</dbReference>
<reference evidence="3" key="1">
    <citation type="submission" date="2020-10" db="EMBL/GenBank/DDBJ databases">
        <title>De novo genome project of the cellulose decomposer Thermobifida halotolerans type strain.</title>
        <authorList>
            <person name="Nagy I."/>
            <person name="Horvath B."/>
            <person name="Kukolya J."/>
            <person name="Nagy I."/>
            <person name="Orsini M."/>
        </authorList>
    </citation>
    <scope>NUCLEOTIDE SEQUENCE</scope>
    <source>
        <strain evidence="3">DSM 44931</strain>
    </source>
</reference>
<feature type="transmembrane region" description="Helical" evidence="1">
    <location>
        <begin position="293"/>
        <end position="314"/>
    </location>
</feature>
<keyword evidence="3" id="KW-0378">Hydrolase</keyword>
<feature type="transmembrane region" description="Helical" evidence="1">
    <location>
        <begin position="114"/>
        <end position="135"/>
    </location>
</feature>
<feature type="transmembrane region" description="Helical" evidence="1">
    <location>
        <begin position="53"/>
        <end position="77"/>
    </location>
</feature>
<feature type="domain" description="Endonuclease/exonuclease/phosphatase" evidence="2">
    <location>
        <begin position="438"/>
        <end position="653"/>
    </location>
</feature>
<keyword evidence="1" id="KW-0812">Transmembrane</keyword>
<dbReference type="KEGG" id="thao:NI17_021090"/>
<dbReference type="PANTHER" id="PTHR14859">
    <property type="entry name" value="CALCOFLUOR WHITE HYPERSENSITIVE PROTEIN PRECURSOR"/>
    <property type="match status" value="1"/>
</dbReference>
<dbReference type="GO" id="GO:0004519">
    <property type="term" value="F:endonuclease activity"/>
    <property type="evidence" value="ECO:0007669"/>
    <property type="project" value="UniProtKB-KW"/>
</dbReference>
<evidence type="ECO:0000256" key="1">
    <source>
        <dbReference type="SAM" id="Phobius"/>
    </source>
</evidence>
<dbReference type="RefSeq" id="WP_243597561.1">
    <property type="nucleotide sequence ID" value="NZ_CP063196.1"/>
</dbReference>
<feature type="transmembrane region" description="Helical" evidence="1">
    <location>
        <begin position="12"/>
        <end position="33"/>
    </location>
</feature>
<keyword evidence="1" id="KW-1133">Transmembrane helix</keyword>